<keyword evidence="1" id="KW-0812">Transmembrane</keyword>
<dbReference type="EMBL" id="KQ085969">
    <property type="protein sequence ID" value="KLO12898.1"/>
    <property type="molecule type" value="Genomic_DNA"/>
</dbReference>
<sequence>MSSVIEELREVFEATARVVWEYECVLVATFTVLVLEYFQTFEEEVRFVWKLKTSLANILFLMNRYVAPVNIAFAIYVFGISNDLSTKACYNEYIASATLCFFQMQAAYAVLCIRTCAAWGFARKIKIVLIFAFLASTATQGYFIARNIIDNSAVPSGEFGTRHCLIISNGPISLWVGLVVLVSVDLLALSLLLWKSLKTFKQSRVHLSLLTVMATDGIAYFICVFALSLANLIVLVTPVPIAREMFLLTQAAFQNVLAVRLLLHLRIVNADSDPVSRGNMSSFQIKHTTEISDLSTIEMMG</sequence>
<accession>A0A0H2RU10</accession>
<evidence type="ECO:0000313" key="4">
    <source>
        <dbReference type="Proteomes" id="UP000053477"/>
    </source>
</evidence>
<keyword evidence="1" id="KW-1133">Transmembrane helix</keyword>
<dbReference type="OrthoDB" id="3353364at2759"/>
<keyword evidence="4" id="KW-1185">Reference proteome</keyword>
<feature type="transmembrane region" description="Helical" evidence="1">
    <location>
        <begin position="172"/>
        <end position="194"/>
    </location>
</feature>
<evidence type="ECO:0000259" key="2">
    <source>
        <dbReference type="Pfam" id="PF20151"/>
    </source>
</evidence>
<gene>
    <name evidence="3" type="ORF">SCHPADRAFT_395486</name>
</gene>
<feature type="transmembrane region" description="Helical" evidence="1">
    <location>
        <begin position="93"/>
        <end position="113"/>
    </location>
</feature>
<dbReference type="AlphaFoldDB" id="A0A0H2RU10"/>
<dbReference type="InParanoid" id="A0A0H2RU10"/>
<organism evidence="3 4">
    <name type="scientific">Schizopora paradoxa</name>
    <dbReference type="NCBI Taxonomy" id="27342"/>
    <lineage>
        <taxon>Eukaryota</taxon>
        <taxon>Fungi</taxon>
        <taxon>Dikarya</taxon>
        <taxon>Basidiomycota</taxon>
        <taxon>Agaricomycotina</taxon>
        <taxon>Agaricomycetes</taxon>
        <taxon>Hymenochaetales</taxon>
        <taxon>Schizoporaceae</taxon>
        <taxon>Schizopora</taxon>
    </lineage>
</organism>
<reference evidence="3 4" key="1">
    <citation type="submission" date="2015-04" db="EMBL/GenBank/DDBJ databases">
        <title>Complete genome sequence of Schizopora paradoxa KUC8140, a cosmopolitan wood degrader in East Asia.</title>
        <authorList>
            <consortium name="DOE Joint Genome Institute"/>
            <person name="Min B."/>
            <person name="Park H."/>
            <person name="Jang Y."/>
            <person name="Kim J.-J."/>
            <person name="Kim K.H."/>
            <person name="Pangilinan J."/>
            <person name="Lipzen A."/>
            <person name="Riley R."/>
            <person name="Grigoriev I.V."/>
            <person name="Spatafora J.W."/>
            <person name="Choi I.-G."/>
        </authorList>
    </citation>
    <scope>NUCLEOTIDE SEQUENCE [LARGE SCALE GENOMIC DNA]</scope>
    <source>
        <strain evidence="3 4">KUC8140</strain>
    </source>
</reference>
<feature type="transmembrane region" description="Helical" evidence="1">
    <location>
        <begin position="206"/>
        <end position="233"/>
    </location>
</feature>
<feature type="transmembrane region" description="Helical" evidence="1">
    <location>
        <begin position="125"/>
        <end position="145"/>
    </location>
</feature>
<protein>
    <recommendedName>
        <fullName evidence="2">DUF6533 domain-containing protein</fullName>
    </recommendedName>
</protein>
<feature type="domain" description="DUF6533" evidence="2">
    <location>
        <begin position="24"/>
        <end position="68"/>
    </location>
</feature>
<dbReference type="Pfam" id="PF20151">
    <property type="entry name" value="DUF6533"/>
    <property type="match status" value="1"/>
</dbReference>
<keyword evidence="1" id="KW-0472">Membrane</keyword>
<feature type="transmembrane region" description="Helical" evidence="1">
    <location>
        <begin position="58"/>
        <end position="81"/>
    </location>
</feature>
<proteinExistence type="predicted"/>
<name>A0A0H2RU10_9AGAM</name>
<evidence type="ECO:0000256" key="1">
    <source>
        <dbReference type="SAM" id="Phobius"/>
    </source>
</evidence>
<dbReference type="Proteomes" id="UP000053477">
    <property type="component" value="Unassembled WGS sequence"/>
</dbReference>
<dbReference type="InterPro" id="IPR045340">
    <property type="entry name" value="DUF6533"/>
</dbReference>
<evidence type="ECO:0000313" key="3">
    <source>
        <dbReference type="EMBL" id="KLO12898.1"/>
    </source>
</evidence>